<dbReference type="EMBL" id="JBHSZH010000005">
    <property type="protein sequence ID" value="MFC7081006.1"/>
    <property type="molecule type" value="Genomic_DNA"/>
</dbReference>
<sequence>MDRPTSPRRLLALLALFLAPWTVLSTGDLVFAWGLATLDPFHVTTLTDYLFVYTRGLPNRLLAWPVAVVLYLLAVGNAALGWFAPDSEDRRVTGVCSRWRVRATSGSRSGWHAPDCWRFRSGRSCSGPRRGGSTGRTCGARCGGNSSRVRTGAAHSCTAPSRGIVASRRARRFRER</sequence>
<evidence type="ECO:0000313" key="3">
    <source>
        <dbReference type="EMBL" id="MFC7081006.1"/>
    </source>
</evidence>
<keyword evidence="4" id="KW-1185">Reference proteome</keyword>
<evidence type="ECO:0000259" key="2">
    <source>
        <dbReference type="Pfam" id="PF26224"/>
    </source>
</evidence>
<feature type="transmembrane region" description="Helical" evidence="1">
    <location>
        <begin position="61"/>
        <end position="83"/>
    </location>
</feature>
<reference evidence="3 4" key="1">
    <citation type="journal article" date="2019" name="Int. J. Syst. Evol. Microbiol.">
        <title>The Global Catalogue of Microorganisms (GCM) 10K type strain sequencing project: providing services to taxonomists for standard genome sequencing and annotation.</title>
        <authorList>
            <consortium name="The Broad Institute Genomics Platform"/>
            <consortium name="The Broad Institute Genome Sequencing Center for Infectious Disease"/>
            <person name="Wu L."/>
            <person name="Ma J."/>
        </authorList>
    </citation>
    <scope>NUCLEOTIDE SEQUENCE [LARGE SCALE GENOMIC DNA]</scope>
    <source>
        <strain evidence="3 4">DT72</strain>
    </source>
</reference>
<keyword evidence="1" id="KW-0812">Transmembrane</keyword>
<comment type="caution">
    <text evidence="3">The sequence shown here is derived from an EMBL/GenBank/DDBJ whole genome shotgun (WGS) entry which is preliminary data.</text>
</comment>
<proteinExistence type="predicted"/>
<dbReference type="AlphaFoldDB" id="A0ABD5WQM5"/>
<keyword evidence="1" id="KW-1133">Transmembrane helix</keyword>
<evidence type="ECO:0000313" key="4">
    <source>
        <dbReference type="Proteomes" id="UP001596407"/>
    </source>
</evidence>
<accession>A0ABD5WQM5</accession>
<evidence type="ECO:0000256" key="1">
    <source>
        <dbReference type="SAM" id="Phobius"/>
    </source>
</evidence>
<dbReference type="InterPro" id="IPR058363">
    <property type="entry name" value="DUF8050"/>
</dbReference>
<dbReference type="RefSeq" id="WP_382209911.1">
    <property type="nucleotide sequence ID" value="NZ_JBHSZH010000005.1"/>
</dbReference>
<organism evidence="3 4">
    <name type="scientific">Halorussus caseinilyticus</name>
    <dbReference type="NCBI Taxonomy" id="3034025"/>
    <lineage>
        <taxon>Archaea</taxon>
        <taxon>Methanobacteriati</taxon>
        <taxon>Methanobacteriota</taxon>
        <taxon>Stenosarchaea group</taxon>
        <taxon>Halobacteria</taxon>
        <taxon>Halobacteriales</taxon>
        <taxon>Haladaptataceae</taxon>
        <taxon>Halorussus</taxon>
    </lineage>
</organism>
<feature type="domain" description="DUF8050" evidence="2">
    <location>
        <begin position="3"/>
        <end position="94"/>
    </location>
</feature>
<protein>
    <recommendedName>
        <fullName evidence="2">DUF8050 domain-containing protein</fullName>
    </recommendedName>
</protein>
<keyword evidence="1" id="KW-0472">Membrane</keyword>
<dbReference type="Proteomes" id="UP001596407">
    <property type="component" value="Unassembled WGS sequence"/>
</dbReference>
<name>A0ABD5WQM5_9EURY</name>
<dbReference type="Pfam" id="PF26224">
    <property type="entry name" value="DUF8050"/>
    <property type="match status" value="1"/>
</dbReference>
<gene>
    <name evidence="3" type="ORF">ACFQJ6_13720</name>
</gene>